<keyword evidence="2" id="KW-0812">Transmembrane</keyword>
<keyword evidence="2" id="KW-1133">Transmembrane helix</keyword>
<dbReference type="Pfam" id="PF19650">
    <property type="entry name" value="DUF6153"/>
    <property type="match status" value="1"/>
</dbReference>
<protein>
    <submittedName>
        <fullName evidence="3">DUF6153 family protein</fullName>
    </submittedName>
</protein>
<sequence length="145" mass="15152">MSLIALTDRLRTGRSVARTLLLLIAVTGAVIVGLLAMHSLNAHTATEAGHSTTVTSAAPTDATDHHTGHTATDEPCAECGSGHSDMLAMACVLALLATVLLLMRPGAVTRWLSILPRPKPSVLTALFTRPALRPPSLTVLCLSRT</sequence>
<dbReference type="RefSeq" id="WP_274646454.1">
    <property type="nucleotide sequence ID" value="NZ_JAWQEV010000002.1"/>
</dbReference>
<keyword evidence="2" id="KW-0472">Membrane</keyword>
<organism evidence="3 4">
    <name type="scientific">Microbacterium arthrosphaerae</name>
    <dbReference type="NCBI Taxonomy" id="792652"/>
    <lineage>
        <taxon>Bacteria</taxon>
        <taxon>Bacillati</taxon>
        <taxon>Actinomycetota</taxon>
        <taxon>Actinomycetes</taxon>
        <taxon>Micrococcales</taxon>
        <taxon>Microbacteriaceae</taxon>
        <taxon>Microbacterium</taxon>
    </lineage>
</organism>
<dbReference type="EMBL" id="JAWQEV010000002">
    <property type="protein sequence ID" value="MDW4572627.1"/>
    <property type="molecule type" value="Genomic_DNA"/>
</dbReference>
<feature type="transmembrane region" description="Helical" evidence="2">
    <location>
        <begin position="86"/>
        <end position="103"/>
    </location>
</feature>
<dbReference type="InterPro" id="IPR046151">
    <property type="entry name" value="DUF6153"/>
</dbReference>
<gene>
    <name evidence="3" type="ORF">R8Z58_07535</name>
</gene>
<keyword evidence="4" id="KW-1185">Reference proteome</keyword>
<evidence type="ECO:0000313" key="3">
    <source>
        <dbReference type="EMBL" id="MDW4572627.1"/>
    </source>
</evidence>
<comment type="caution">
    <text evidence="3">The sequence shown here is derived from an EMBL/GenBank/DDBJ whole genome shotgun (WGS) entry which is preliminary data.</text>
</comment>
<dbReference type="Proteomes" id="UP001283109">
    <property type="component" value="Unassembled WGS sequence"/>
</dbReference>
<evidence type="ECO:0000256" key="1">
    <source>
        <dbReference type="SAM" id="MobiDB-lite"/>
    </source>
</evidence>
<evidence type="ECO:0000313" key="4">
    <source>
        <dbReference type="Proteomes" id="UP001283109"/>
    </source>
</evidence>
<feature type="transmembrane region" description="Helical" evidence="2">
    <location>
        <begin position="20"/>
        <end position="40"/>
    </location>
</feature>
<evidence type="ECO:0000256" key="2">
    <source>
        <dbReference type="SAM" id="Phobius"/>
    </source>
</evidence>
<feature type="region of interest" description="Disordered" evidence="1">
    <location>
        <begin position="51"/>
        <end position="73"/>
    </location>
</feature>
<accession>A0ABU4GZV5</accession>
<reference evidence="3 4" key="1">
    <citation type="submission" date="2023-11" db="EMBL/GenBank/DDBJ databases">
        <title>Draft genome sequence of Microbacterium arthrosphaerae JCM 30492.</title>
        <authorList>
            <person name="Zhang G."/>
            <person name="Ding Y."/>
        </authorList>
    </citation>
    <scope>NUCLEOTIDE SEQUENCE [LARGE SCALE GENOMIC DNA]</scope>
    <source>
        <strain evidence="3 4">JCM 30492</strain>
    </source>
</reference>
<proteinExistence type="predicted"/>
<name>A0ABU4GZV5_9MICO</name>